<gene>
    <name evidence="1" type="ORF">CLODIP_2_CD07233</name>
</gene>
<protein>
    <submittedName>
        <fullName evidence="1">Uncharacterized protein</fullName>
    </submittedName>
</protein>
<dbReference type="Proteomes" id="UP000494165">
    <property type="component" value="Unassembled WGS sequence"/>
</dbReference>
<organism evidence="1 2">
    <name type="scientific">Cloeon dipterum</name>
    <dbReference type="NCBI Taxonomy" id="197152"/>
    <lineage>
        <taxon>Eukaryota</taxon>
        <taxon>Metazoa</taxon>
        <taxon>Ecdysozoa</taxon>
        <taxon>Arthropoda</taxon>
        <taxon>Hexapoda</taxon>
        <taxon>Insecta</taxon>
        <taxon>Pterygota</taxon>
        <taxon>Palaeoptera</taxon>
        <taxon>Ephemeroptera</taxon>
        <taxon>Pisciforma</taxon>
        <taxon>Baetidae</taxon>
        <taxon>Cloeon</taxon>
    </lineage>
</organism>
<sequence length="247" mass="27280">MTVDVSDTMHPEHMTQMIIWSRASLVSLLLINRIDEHTEYLLREQLSKDCNDTVGDVPPLTALAWQSRDPLHTKKVVRMAQMLIEKGAEPTYVSRDSCRSRYTIPDAISLATFAHCVPLLRTLLMYWWPSPVYLLDSVTGRRRYVHEKQTKHASLSYQGQVLLQLLGSTGGRDEVLLRYVLDFLGSGGAFEGVVRVLVVGAGRRHVGDHQLSCCCPPASPSGGVSAYSSGMAHVMLQSASQGVDAVT</sequence>
<dbReference type="AlphaFoldDB" id="A0A8S1CJP8"/>
<dbReference type="EMBL" id="CADEPI010000038">
    <property type="protein sequence ID" value="CAB3368501.1"/>
    <property type="molecule type" value="Genomic_DNA"/>
</dbReference>
<evidence type="ECO:0000313" key="2">
    <source>
        <dbReference type="Proteomes" id="UP000494165"/>
    </source>
</evidence>
<proteinExistence type="predicted"/>
<evidence type="ECO:0000313" key="1">
    <source>
        <dbReference type="EMBL" id="CAB3368501.1"/>
    </source>
</evidence>
<comment type="caution">
    <text evidence="1">The sequence shown here is derived from an EMBL/GenBank/DDBJ whole genome shotgun (WGS) entry which is preliminary data.</text>
</comment>
<reference evidence="1 2" key="1">
    <citation type="submission" date="2020-04" db="EMBL/GenBank/DDBJ databases">
        <authorList>
            <person name="Alioto T."/>
            <person name="Alioto T."/>
            <person name="Gomez Garrido J."/>
        </authorList>
    </citation>
    <scope>NUCLEOTIDE SEQUENCE [LARGE SCALE GENOMIC DNA]</scope>
</reference>
<accession>A0A8S1CJP8</accession>
<keyword evidence="2" id="KW-1185">Reference proteome</keyword>
<name>A0A8S1CJP8_9INSE</name>